<dbReference type="Proteomes" id="UP000886501">
    <property type="component" value="Unassembled WGS sequence"/>
</dbReference>
<sequence length="829" mass="94198">MVYPPVKISKTPTIKNPPLVGVAEGNGEFNNLHLAAIVLGVPWVLKRILPVVSYGGFKTYIFLVVVLGAPLTIGYWTVMSIYGKRKNEKVAIPAVNIEEFITTDDPDLKAKYHDKEKIPMQIFHDAYFDGKYEFNGDVLDILEHRHIWASFQFTPELFKYVLTQMLPEVIMHSKSQDEEQVRDHYDRGDDFYEWFLGPRMVYTSGIVLDIEQEESLEQLQDNKLTVVCEKLDLQPNDRLLDIGCGWGTLAAFAYKNYGCEVTGITLGKNQTKFGNERIKTNGGDPNRARILCMDYREIPPQKGSFTKIVSLEMAEHVGIRRYQTFLRQVYDLLDDDGIFVLQVAGFRPHWQYDDLIWGIFMNKYIFPGADASCSLGWVVSQVESAGFEVKNIDVLGVHYSATIYRWYKNWVSNKDKVIEKYGDRWYRIWVYFLAMSTIISRNGGASVFQLTLHKNLNGYSRILGVPNHASIHVKPRVDVQSYPTYPIQQGPNTSPPPLLHPVPTHPMYIPEPPSTPGSPHGYQRFVGTSSPPLQQPHLQGYSNQNVPMYSTGRPQQNQYGQPSPMHQPTHGYQQHVPDFSAWGIDGATTQLGMQLGQSAVQAGQNYVQQNLAWLIPVSLLRHHFNVSNSYVIHKLRLLVFPWRHKPWSRKIKRLENGTSEWQPPREDINSPDLYIPVMAFVTYVLFVALLRGLQDRFHPEVLGTAASKALAVAIVDFIFVKTGCYLLNIQGSGQVLDLIAYGGYKFVGVIPALTAGLVGFGTTLYTLTFLYFFFANAFFLLRSLRSVVLPDNAQANVGTVNQAQRSRRITFLFFIAVTQVLYMWILARV</sequence>
<proteinExistence type="predicted"/>
<protein>
    <submittedName>
        <fullName evidence="1">YIF1-domain-containing protein</fullName>
    </submittedName>
</protein>
<keyword evidence="2" id="KW-1185">Reference proteome</keyword>
<accession>A0ACB6ZTR4</accession>
<gene>
    <name evidence="1" type="ORF">BDM02DRAFT_3258384</name>
</gene>
<organism evidence="1 2">
    <name type="scientific">Thelephora ganbajun</name>
    <name type="common">Ganba fungus</name>
    <dbReference type="NCBI Taxonomy" id="370292"/>
    <lineage>
        <taxon>Eukaryota</taxon>
        <taxon>Fungi</taxon>
        <taxon>Dikarya</taxon>
        <taxon>Basidiomycota</taxon>
        <taxon>Agaricomycotina</taxon>
        <taxon>Agaricomycetes</taxon>
        <taxon>Thelephorales</taxon>
        <taxon>Thelephoraceae</taxon>
        <taxon>Thelephora</taxon>
    </lineage>
</organism>
<reference evidence="1" key="1">
    <citation type="submission" date="2019-10" db="EMBL/GenBank/DDBJ databases">
        <authorList>
            <consortium name="DOE Joint Genome Institute"/>
            <person name="Kuo A."/>
            <person name="Miyauchi S."/>
            <person name="Kiss E."/>
            <person name="Drula E."/>
            <person name="Kohler A."/>
            <person name="Sanchez-Garcia M."/>
            <person name="Andreopoulos B."/>
            <person name="Barry K.W."/>
            <person name="Bonito G."/>
            <person name="Buee M."/>
            <person name="Carver A."/>
            <person name="Chen C."/>
            <person name="Cichocki N."/>
            <person name="Clum A."/>
            <person name="Culley D."/>
            <person name="Crous P.W."/>
            <person name="Fauchery L."/>
            <person name="Girlanda M."/>
            <person name="Hayes R."/>
            <person name="Keri Z."/>
            <person name="Labutti K."/>
            <person name="Lipzen A."/>
            <person name="Lombard V."/>
            <person name="Magnuson J."/>
            <person name="Maillard F."/>
            <person name="Morin E."/>
            <person name="Murat C."/>
            <person name="Nolan M."/>
            <person name="Ohm R."/>
            <person name="Pangilinan J."/>
            <person name="Pereira M."/>
            <person name="Perotto S."/>
            <person name="Peter M."/>
            <person name="Riley R."/>
            <person name="Sitrit Y."/>
            <person name="Stielow B."/>
            <person name="Szollosi G."/>
            <person name="Zifcakova L."/>
            <person name="Stursova M."/>
            <person name="Spatafora J.W."/>
            <person name="Tedersoo L."/>
            <person name="Vaario L.-M."/>
            <person name="Yamada A."/>
            <person name="Yan M."/>
            <person name="Wang P."/>
            <person name="Xu J."/>
            <person name="Bruns T."/>
            <person name="Baldrian P."/>
            <person name="Vilgalys R."/>
            <person name="Henrissat B."/>
            <person name="Grigoriev I.V."/>
            <person name="Hibbett D."/>
            <person name="Nagy L.G."/>
            <person name="Martin F.M."/>
        </authorList>
    </citation>
    <scope>NUCLEOTIDE SEQUENCE</scope>
    <source>
        <strain evidence="1">P2</strain>
    </source>
</reference>
<name>A0ACB6ZTR4_THEGA</name>
<evidence type="ECO:0000313" key="1">
    <source>
        <dbReference type="EMBL" id="KAF9652501.1"/>
    </source>
</evidence>
<reference evidence="1" key="2">
    <citation type="journal article" date="2020" name="Nat. Commun.">
        <title>Large-scale genome sequencing of mycorrhizal fungi provides insights into the early evolution of symbiotic traits.</title>
        <authorList>
            <person name="Miyauchi S."/>
            <person name="Kiss E."/>
            <person name="Kuo A."/>
            <person name="Drula E."/>
            <person name="Kohler A."/>
            <person name="Sanchez-Garcia M."/>
            <person name="Morin E."/>
            <person name="Andreopoulos B."/>
            <person name="Barry K.W."/>
            <person name="Bonito G."/>
            <person name="Buee M."/>
            <person name="Carver A."/>
            <person name="Chen C."/>
            <person name="Cichocki N."/>
            <person name="Clum A."/>
            <person name="Culley D."/>
            <person name="Crous P.W."/>
            <person name="Fauchery L."/>
            <person name="Girlanda M."/>
            <person name="Hayes R.D."/>
            <person name="Keri Z."/>
            <person name="LaButti K."/>
            <person name="Lipzen A."/>
            <person name="Lombard V."/>
            <person name="Magnuson J."/>
            <person name="Maillard F."/>
            <person name="Murat C."/>
            <person name="Nolan M."/>
            <person name="Ohm R.A."/>
            <person name="Pangilinan J."/>
            <person name="Pereira M.F."/>
            <person name="Perotto S."/>
            <person name="Peter M."/>
            <person name="Pfister S."/>
            <person name="Riley R."/>
            <person name="Sitrit Y."/>
            <person name="Stielow J.B."/>
            <person name="Szollosi G."/>
            <person name="Zifcakova L."/>
            <person name="Stursova M."/>
            <person name="Spatafora J.W."/>
            <person name="Tedersoo L."/>
            <person name="Vaario L.M."/>
            <person name="Yamada A."/>
            <person name="Yan M."/>
            <person name="Wang P."/>
            <person name="Xu J."/>
            <person name="Bruns T."/>
            <person name="Baldrian P."/>
            <person name="Vilgalys R."/>
            <person name="Dunand C."/>
            <person name="Henrissat B."/>
            <person name="Grigoriev I.V."/>
            <person name="Hibbett D."/>
            <person name="Nagy L.G."/>
            <person name="Martin F.M."/>
        </authorList>
    </citation>
    <scope>NUCLEOTIDE SEQUENCE</scope>
    <source>
        <strain evidence="1">P2</strain>
    </source>
</reference>
<comment type="caution">
    <text evidence="1">The sequence shown here is derived from an EMBL/GenBank/DDBJ whole genome shotgun (WGS) entry which is preliminary data.</text>
</comment>
<evidence type="ECO:0000313" key="2">
    <source>
        <dbReference type="Proteomes" id="UP000886501"/>
    </source>
</evidence>
<dbReference type="EMBL" id="MU117968">
    <property type="protein sequence ID" value="KAF9652501.1"/>
    <property type="molecule type" value="Genomic_DNA"/>
</dbReference>